<dbReference type="EMBL" id="ML170158">
    <property type="protein sequence ID" value="TDL27852.1"/>
    <property type="molecule type" value="Genomic_DNA"/>
</dbReference>
<sequence length="291" mass="32776">MQRTDAVLWKKQELEAEQAAIARRAPIEQGPVSKEDPPTKANANIIYVLPKMAPEATIQLQEGINLHIHDFFESPVTAFGEHFAVPPVTGSGPTMKENHDDVVFNFNELDEQFDLTGIKTDDDLKDLASLMEDEFFEPHLSASVGDLALPPFTASDPTPELNHDEMVLSFNELDQFDPTAMFTTDDNFGGLVSPTDYFEPPTAAFPPSVEPFLLIMLTNSRMRGDFRFTASDLTPAQHHGEVLFNFNELDQHFDPNSMLTRDENFQDLFSPTEDGIQYLNANFDALWEEFE</sequence>
<proteinExistence type="predicted"/>
<evidence type="ECO:0000313" key="1">
    <source>
        <dbReference type="EMBL" id="TDL27852.1"/>
    </source>
</evidence>
<keyword evidence="2" id="KW-1185">Reference proteome</keyword>
<dbReference type="Proteomes" id="UP000294933">
    <property type="component" value="Unassembled WGS sequence"/>
</dbReference>
<dbReference type="VEuPathDB" id="FungiDB:BD410DRAFT_894018"/>
<name>A0A4Y7QL84_9AGAM</name>
<dbReference type="AlphaFoldDB" id="A0A4Y7QL84"/>
<reference evidence="1 2" key="1">
    <citation type="submission" date="2018-06" db="EMBL/GenBank/DDBJ databases">
        <title>A transcriptomic atlas of mushroom development highlights an independent origin of complex multicellularity.</title>
        <authorList>
            <consortium name="DOE Joint Genome Institute"/>
            <person name="Krizsan K."/>
            <person name="Almasi E."/>
            <person name="Merenyi Z."/>
            <person name="Sahu N."/>
            <person name="Viragh M."/>
            <person name="Koszo T."/>
            <person name="Mondo S."/>
            <person name="Kiss B."/>
            <person name="Balint B."/>
            <person name="Kues U."/>
            <person name="Barry K."/>
            <person name="Hegedus J.C."/>
            <person name="Henrissat B."/>
            <person name="Johnson J."/>
            <person name="Lipzen A."/>
            <person name="Ohm R."/>
            <person name="Nagy I."/>
            <person name="Pangilinan J."/>
            <person name="Yan J."/>
            <person name="Xiong Y."/>
            <person name="Grigoriev I.V."/>
            <person name="Hibbett D.S."/>
            <person name="Nagy L.G."/>
        </authorList>
    </citation>
    <scope>NUCLEOTIDE SEQUENCE [LARGE SCALE GENOMIC DNA]</scope>
    <source>
        <strain evidence="1 2">SZMC22713</strain>
    </source>
</reference>
<accession>A0A4Y7QL84</accession>
<gene>
    <name evidence="1" type="ORF">BD410DRAFT_894018</name>
</gene>
<evidence type="ECO:0000313" key="2">
    <source>
        <dbReference type="Proteomes" id="UP000294933"/>
    </source>
</evidence>
<protein>
    <submittedName>
        <fullName evidence="1">Uncharacterized protein</fullName>
    </submittedName>
</protein>
<organism evidence="1 2">
    <name type="scientific">Rickenella mellea</name>
    <dbReference type="NCBI Taxonomy" id="50990"/>
    <lineage>
        <taxon>Eukaryota</taxon>
        <taxon>Fungi</taxon>
        <taxon>Dikarya</taxon>
        <taxon>Basidiomycota</taxon>
        <taxon>Agaricomycotina</taxon>
        <taxon>Agaricomycetes</taxon>
        <taxon>Hymenochaetales</taxon>
        <taxon>Rickenellaceae</taxon>
        <taxon>Rickenella</taxon>
    </lineage>
</organism>